<reference evidence="1 2" key="2">
    <citation type="journal article" date="2011" name="Stand. Genomic Sci.">
        <title>Complete genome sequence of Leadbetterella byssophila type strain (4M15).</title>
        <authorList>
            <person name="Abt B."/>
            <person name="Teshima H."/>
            <person name="Lucas S."/>
            <person name="Lapidus A."/>
            <person name="Del Rio T.G."/>
            <person name="Nolan M."/>
            <person name="Tice H."/>
            <person name="Cheng J.F."/>
            <person name="Pitluck S."/>
            <person name="Liolios K."/>
            <person name="Pagani I."/>
            <person name="Ivanova N."/>
            <person name="Mavromatis K."/>
            <person name="Pati A."/>
            <person name="Tapia R."/>
            <person name="Han C."/>
            <person name="Goodwin L."/>
            <person name="Chen A."/>
            <person name="Palaniappan K."/>
            <person name="Land M."/>
            <person name="Hauser L."/>
            <person name="Chang Y.J."/>
            <person name="Jeffries C.D."/>
            <person name="Rohde M."/>
            <person name="Goker M."/>
            <person name="Tindall B.J."/>
            <person name="Detter J.C."/>
            <person name="Woyke T."/>
            <person name="Bristow J."/>
            <person name="Eisen J.A."/>
            <person name="Markowitz V."/>
            <person name="Hugenholtz P."/>
            <person name="Klenk H.P."/>
            <person name="Kyrpides N.C."/>
        </authorList>
    </citation>
    <scope>NUCLEOTIDE SEQUENCE [LARGE SCALE GENOMIC DNA]</scope>
    <source>
        <strain evidence="2">DSM 17132 / JCM 16389 / KACC 11308 / NBRC 106382 / 4M15</strain>
    </source>
</reference>
<keyword evidence="2" id="KW-1185">Reference proteome</keyword>
<dbReference type="Proteomes" id="UP000007435">
    <property type="component" value="Chromosome"/>
</dbReference>
<dbReference type="HOGENOM" id="CLU_1693297_0_0_10"/>
<keyword evidence="1" id="KW-0540">Nuclease</keyword>
<keyword evidence="1" id="KW-0255">Endonuclease</keyword>
<dbReference type="KEGG" id="lby:Lbys_2863"/>
<dbReference type="GO" id="GO:0004519">
    <property type="term" value="F:endonuclease activity"/>
    <property type="evidence" value="ECO:0007669"/>
    <property type="project" value="UniProtKB-KW"/>
</dbReference>
<dbReference type="Gene3D" id="3.30.40.220">
    <property type="match status" value="1"/>
</dbReference>
<proteinExistence type="predicted"/>
<reference key="1">
    <citation type="submission" date="2010-11" db="EMBL/GenBank/DDBJ databases">
        <title>The complete genome of Leadbetterella byssophila DSM 17132.</title>
        <authorList>
            <consortium name="US DOE Joint Genome Institute (JGI-PGF)"/>
            <person name="Lucas S."/>
            <person name="Copeland A."/>
            <person name="Lapidus A."/>
            <person name="Glavina del Rio T."/>
            <person name="Dalin E."/>
            <person name="Tice H."/>
            <person name="Bruce D."/>
            <person name="Goodwin L."/>
            <person name="Pitluck S."/>
            <person name="Kyrpides N."/>
            <person name="Mavromatis K."/>
            <person name="Ivanova N."/>
            <person name="Teshima H."/>
            <person name="Brettin T."/>
            <person name="Detter J.C."/>
            <person name="Han C."/>
            <person name="Tapia R."/>
            <person name="Land M."/>
            <person name="Hauser L."/>
            <person name="Markowitz V."/>
            <person name="Cheng J.-F."/>
            <person name="Hugenholtz P."/>
            <person name="Woyke T."/>
            <person name="Wu D."/>
            <person name="Tindall B."/>
            <person name="Pomrenke H.G."/>
            <person name="Brambilla E."/>
            <person name="Klenk H.-P."/>
            <person name="Eisen J.A."/>
        </authorList>
    </citation>
    <scope>NUCLEOTIDE SEQUENCE [LARGE SCALE GENOMIC DNA]</scope>
    <source>
        <strain>DSM 17132</strain>
    </source>
</reference>
<accession>E4RRZ3</accession>
<keyword evidence="1" id="KW-0378">Hydrolase</keyword>
<organism evidence="1 2">
    <name type="scientific">Leadbetterella byssophila (strain DSM 17132 / JCM 16389 / KACC 11308 / NBRC 106382 / 4M15)</name>
    <dbReference type="NCBI Taxonomy" id="649349"/>
    <lineage>
        <taxon>Bacteria</taxon>
        <taxon>Pseudomonadati</taxon>
        <taxon>Bacteroidota</taxon>
        <taxon>Cytophagia</taxon>
        <taxon>Cytophagales</taxon>
        <taxon>Leadbetterellaceae</taxon>
        <taxon>Leadbetterella</taxon>
    </lineage>
</organism>
<gene>
    <name evidence="1" type="ordered locus">Lbys_2863</name>
</gene>
<dbReference type="OrthoDB" id="839292at2"/>
<dbReference type="EMBL" id="CP002305">
    <property type="protein sequence ID" value="ADQ18525.1"/>
    <property type="molecule type" value="Genomic_DNA"/>
</dbReference>
<sequence length="155" mass="18418">MTIDEYLSQFKEEISLDEYFTLEEIRFKKKKNFGSSDWVELIKSQELKCYYCNTDLRLIQQLIMAKVIMPRKRGNYGYSGLHFELDHKNFNVNDNSPSNLVASCYFCNNDRSNLISDVIYKNYLGKARRSAFQELFDSLNFEQRDSIRHHLKGQN</sequence>
<protein>
    <submittedName>
        <fullName evidence="1">HNH endonuclease</fullName>
    </submittedName>
</protein>
<evidence type="ECO:0000313" key="1">
    <source>
        <dbReference type="EMBL" id="ADQ18525.1"/>
    </source>
</evidence>
<evidence type="ECO:0000313" key="2">
    <source>
        <dbReference type="Proteomes" id="UP000007435"/>
    </source>
</evidence>
<name>E4RRZ3_LEAB4</name>
<dbReference type="AlphaFoldDB" id="E4RRZ3"/>
<dbReference type="RefSeq" id="WP_013409557.1">
    <property type="nucleotide sequence ID" value="NC_014655.1"/>
</dbReference>